<dbReference type="SUPFAM" id="SSF51735">
    <property type="entry name" value="NAD(P)-binding Rossmann-fold domains"/>
    <property type="match status" value="1"/>
</dbReference>
<accession>A0AAE0ICS2</accession>
<name>A0AAE0ICS2_9PEZI</name>
<dbReference type="InterPro" id="IPR051604">
    <property type="entry name" value="Ergot_Alk_Oxidoreductase"/>
</dbReference>
<keyword evidence="3" id="KW-0017">Alkaloid metabolism</keyword>
<dbReference type="Gene3D" id="3.90.25.10">
    <property type="entry name" value="UDP-galactose 4-epimerase, domain 1"/>
    <property type="match status" value="1"/>
</dbReference>
<evidence type="ECO:0000256" key="4">
    <source>
        <dbReference type="ARBA" id="ARBA00023002"/>
    </source>
</evidence>
<reference evidence="5" key="2">
    <citation type="submission" date="2023-06" db="EMBL/GenBank/DDBJ databases">
        <authorList>
            <consortium name="Lawrence Berkeley National Laboratory"/>
            <person name="Haridas S."/>
            <person name="Hensen N."/>
            <person name="Bonometti L."/>
            <person name="Westerberg I."/>
            <person name="Brannstrom I.O."/>
            <person name="Guillou S."/>
            <person name="Cros-Aarteil S."/>
            <person name="Calhoun S."/>
            <person name="Kuo A."/>
            <person name="Mondo S."/>
            <person name="Pangilinan J."/>
            <person name="Riley R."/>
            <person name="Labutti K."/>
            <person name="Andreopoulos B."/>
            <person name="Lipzen A."/>
            <person name="Chen C."/>
            <person name="Yanf M."/>
            <person name="Daum C."/>
            <person name="Ng V."/>
            <person name="Clum A."/>
            <person name="Steindorff A."/>
            <person name="Ohm R."/>
            <person name="Martin F."/>
            <person name="Silar P."/>
            <person name="Natvig D."/>
            <person name="Lalanne C."/>
            <person name="Gautier V."/>
            <person name="Ament-Velasquez S.L."/>
            <person name="Kruys A."/>
            <person name="Hutchinson M.I."/>
            <person name="Powell A.J."/>
            <person name="Barry K."/>
            <person name="Miller A.N."/>
            <person name="Grigoriev I.V."/>
            <person name="Debuchy R."/>
            <person name="Gladieux P."/>
            <person name="Thoren M.H."/>
            <person name="Johannesson H."/>
        </authorList>
    </citation>
    <scope>NUCLEOTIDE SEQUENCE</scope>
    <source>
        <strain evidence="5">CBS 118394</strain>
    </source>
</reference>
<sequence>MAILLTGGTGAQTAVQIASRCAEANIPFLYASRRGSDDSDAPPAVKFDWTDSSTFAAPFAHIFPGRETITAVYLTSPPGVQEAENPMNAFVDYAITRGVKRFVLMAGTTAEIGRPGPGKVWEHLAQKGVEYAVCRPSWFMENFSSGLHVATIKNESKVYSCCGNAKVPHISAIDIGNVAFAALTQTEPPNTDFRIVGPELLTYDEVAAKLSKVLGRHIENVNLSQEDRVKHLTSLGLPGHVAKFMGYLEGLTAGGFEEHMNDTVEKVTGKKPIPFEEFVENNKHLWESVDD</sequence>
<dbReference type="PANTHER" id="PTHR43162">
    <property type="match status" value="1"/>
</dbReference>
<protein>
    <submittedName>
        <fullName evidence="5">Nucleoside-diphosphate-sugar epimerase family protein</fullName>
    </submittedName>
</protein>
<reference evidence="5" key="1">
    <citation type="journal article" date="2023" name="Mol. Phylogenet. Evol.">
        <title>Genome-scale phylogeny and comparative genomics of the fungal order Sordariales.</title>
        <authorList>
            <person name="Hensen N."/>
            <person name="Bonometti L."/>
            <person name="Westerberg I."/>
            <person name="Brannstrom I.O."/>
            <person name="Guillou S."/>
            <person name="Cros-Aarteil S."/>
            <person name="Calhoun S."/>
            <person name="Haridas S."/>
            <person name="Kuo A."/>
            <person name="Mondo S."/>
            <person name="Pangilinan J."/>
            <person name="Riley R."/>
            <person name="LaButti K."/>
            <person name="Andreopoulos B."/>
            <person name="Lipzen A."/>
            <person name="Chen C."/>
            <person name="Yan M."/>
            <person name="Daum C."/>
            <person name="Ng V."/>
            <person name="Clum A."/>
            <person name="Steindorff A."/>
            <person name="Ohm R.A."/>
            <person name="Martin F."/>
            <person name="Silar P."/>
            <person name="Natvig D.O."/>
            <person name="Lalanne C."/>
            <person name="Gautier V."/>
            <person name="Ament-Velasquez S.L."/>
            <person name="Kruys A."/>
            <person name="Hutchinson M.I."/>
            <person name="Powell A.J."/>
            <person name="Barry K."/>
            <person name="Miller A.N."/>
            <person name="Grigoriev I.V."/>
            <person name="Debuchy R."/>
            <person name="Gladieux P."/>
            <person name="Hiltunen Thoren M."/>
            <person name="Johannesson H."/>
        </authorList>
    </citation>
    <scope>NUCLEOTIDE SEQUENCE</scope>
    <source>
        <strain evidence="5">CBS 118394</strain>
    </source>
</reference>
<keyword evidence="6" id="KW-1185">Reference proteome</keyword>
<comment type="similarity">
    <text evidence="2">Belongs to the fgaFS/easG family.</text>
</comment>
<dbReference type="NCBIfam" id="TIGR03649">
    <property type="entry name" value="ergot_EASG"/>
    <property type="match status" value="1"/>
</dbReference>
<organism evidence="5 6">
    <name type="scientific">Apodospora peruviana</name>
    <dbReference type="NCBI Taxonomy" id="516989"/>
    <lineage>
        <taxon>Eukaryota</taxon>
        <taxon>Fungi</taxon>
        <taxon>Dikarya</taxon>
        <taxon>Ascomycota</taxon>
        <taxon>Pezizomycotina</taxon>
        <taxon>Sordariomycetes</taxon>
        <taxon>Sordariomycetidae</taxon>
        <taxon>Sordariales</taxon>
        <taxon>Lasiosphaeriaceae</taxon>
        <taxon>Apodospora</taxon>
    </lineage>
</organism>
<proteinExistence type="inferred from homology"/>
<dbReference type="InterPro" id="IPR019901">
    <property type="entry name" value="Ergot_alkaloid_biosynthesis"/>
</dbReference>
<dbReference type="InterPro" id="IPR036291">
    <property type="entry name" value="NAD(P)-bd_dom_sf"/>
</dbReference>
<gene>
    <name evidence="5" type="ORF">B0H66DRAFT_495826</name>
</gene>
<dbReference type="Proteomes" id="UP001283341">
    <property type="component" value="Unassembled WGS sequence"/>
</dbReference>
<evidence type="ECO:0000256" key="2">
    <source>
        <dbReference type="ARBA" id="ARBA00005372"/>
    </source>
</evidence>
<dbReference type="PANTHER" id="PTHR43162:SF1">
    <property type="entry name" value="PRESTALK A DIFFERENTIATION PROTEIN A"/>
    <property type="match status" value="1"/>
</dbReference>
<dbReference type="Gene3D" id="3.40.50.720">
    <property type="entry name" value="NAD(P)-binding Rossmann-like Domain"/>
    <property type="match status" value="1"/>
</dbReference>
<dbReference type="EMBL" id="JAUEDM010000003">
    <property type="protein sequence ID" value="KAK3322753.1"/>
    <property type="molecule type" value="Genomic_DNA"/>
</dbReference>
<dbReference type="GO" id="GO:0009820">
    <property type="term" value="P:alkaloid metabolic process"/>
    <property type="evidence" value="ECO:0007669"/>
    <property type="project" value="UniProtKB-KW"/>
</dbReference>
<keyword evidence="4" id="KW-0560">Oxidoreductase</keyword>
<comment type="caution">
    <text evidence="5">The sequence shown here is derived from an EMBL/GenBank/DDBJ whole genome shotgun (WGS) entry which is preliminary data.</text>
</comment>
<evidence type="ECO:0000256" key="1">
    <source>
        <dbReference type="ARBA" id="ARBA00005107"/>
    </source>
</evidence>
<comment type="pathway">
    <text evidence="1">Alkaloid biosynthesis; ergot alkaloid biosynthesis.</text>
</comment>
<evidence type="ECO:0000256" key="3">
    <source>
        <dbReference type="ARBA" id="ARBA00022589"/>
    </source>
</evidence>
<evidence type="ECO:0000313" key="5">
    <source>
        <dbReference type="EMBL" id="KAK3322753.1"/>
    </source>
</evidence>
<evidence type="ECO:0000313" key="6">
    <source>
        <dbReference type="Proteomes" id="UP001283341"/>
    </source>
</evidence>
<dbReference type="AlphaFoldDB" id="A0AAE0ICS2"/>
<dbReference type="GO" id="GO:0016491">
    <property type="term" value="F:oxidoreductase activity"/>
    <property type="evidence" value="ECO:0007669"/>
    <property type="project" value="UniProtKB-KW"/>
</dbReference>